<feature type="coiled-coil region" evidence="1">
    <location>
        <begin position="31"/>
        <end position="68"/>
    </location>
</feature>
<feature type="transmembrane region" description="Helical" evidence="2">
    <location>
        <begin position="6"/>
        <end position="22"/>
    </location>
</feature>
<accession>A0A316G270</accession>
<organism evidence="3 4">
    <name type="scientific">Pleionea mediterranea</name>
    <dbReference type="NCBI Taxonomy" id="523701"/>
    <lineage>
        <taxon>Bacteria</taxon>
        <taxon>Pseudomonadati</taxon>
        <taxon>Pseudomonadota</taxon>
        <taxon>Gammaproteobacteria</taxon>
        <taxon>Oceanospirillales</taxon>
        <taxon>Pleioneaceae</taxon>
        <taxon>Pleionea</taxon>
    </lineage>
</organism>
<dbReference type="NCBIfam" id="TIGR02976">
    <property type="entry name" value="phageshock_pspB"/>
    <property type="match status" value="1"/>
</dbReference>
<keyword evidence="2" id="KW-0472">Membrane</keyword>
<evidence type="ECO:0000313" key="4">
    <source>
        <dbReference type="Proteomes" id="UP000245790"/>
    </source>
</evidence>
<name>A0A316G270_9GAMM</name>
<evidence type="ECO:0000256" key="1">
    <source>
        <dbReference type="SAM" id="Coils"/>
    </source>
</evidence>
<dbReference type="GO" id="GO:0009271">
    <property type="term" value="P:phage shock"/>
    <property type="evidence" value="ECO:0007669"/>
    <property type="project" value="InterPro"/>
</dbReference>
<keyword evidence="2" id="KW-0812">Transmembrane</keyword>
<dbReference type="InterPro" id="IPR009554">
    <property type="entry name" value="Phageshock_PspB"/>
</dbReference>
<protein>
    <submittedName>
        <fullName evidence="3">Phage shock protein B</fullName>
    </submittedName>
</protein>
<dbReference type="GO" id="GO:0006355">
    <property type="term" value="P:regulation of DNA-templated transcription"/>
    <property type="evidence" value="ECO:0007669"/>
    <property type="project" value="InterPro"/>
</dbReference>
<proteinExistence type="predicted"/>
<keyword evidence="4" id="KW-1185">Reference proteome</keyword>
<dbReference type="Pfam" id="PF06667">
    <property type="entry name" value="PspB"/>
    <property type="match status" value="1"/>
</dbReference>
<dbReference type="EMBL" id="QGGU01000001">
    <property type="protein sequence ID" value="PWK54495.1"/>
    <property type="molecule type" value="Genomic_DNA"/>
</dbReference>
<dbReference type="OrthoDB" id="6198106at2"/>
<keyword evidence="2" id="KW-1133">Transmembrane helix</keyword>
<sequence>MDDVFLFVLGIIVAVCVVPYWLKLHYGDKNNANKKNKKNNSNQDIEELNELSDLADSLNKRVLNLESILDNESPDWRKKYE</sequence>
<dbReference type="RefSeq" id="WP_109761609.1">
    <property type="nucleotide sequence ID" value="NZ_QGGU01000001.1"/>
</dbReference>
<dbReference type="Proteomes" id="UP000245790">
    <property type="component" value="Unassembled WGS sequence"/>
</dbReference>
<evidence type="ECO:0000313" key="3">
    <source>
        <dbReference type="EMBL" id="PWK54495.1"/>
    </source>
</evidence>
<gene>
    <name evidence="3" type="ORF">C8D97_101349</name>
</gene>
<comment type="caution">
    <text evidence="3">The sequence shown here is derived from an EMBL/GenBank/DDBJ whole genome shotgun (WGS) entry which is preliminary data.</text>
</comment>
<keyword evidence="1" id="KW-0175">Coiled coil</keyword>
<dbReference type="AlphaFoldDB" id="A0A316G270"/>
<reference evidence="3 4" key="1">
    <citation type="submission" date="2018-05" db="EMBL/GenBank/DDBJ databases">
        <title>Genomic Encyclopedia of Type Strains, Phase IV (KMG-IV): sequencing the most valuable type-strain genomes for metagenomic binning, comparative biology and taxonomic classification.</title>
        <authorList>
            <person name="Goeker M."/>
        </authorList>
    </citation>
    <scope>NUCLEOTIDE SEQUENCE [LARGE SCALE GENOMIC DNA]</scope>
    <source>
        <strain evidence="3 4">DSM 25350</strain>
    </source>
</reference>
<evidence type="ECO:0000256" key="2">
    <source>
        <dbReference type="SAM" id="Phobius"/>
    </source>
</evidence>